<gene>
    <name evidence="3" type="ORF">GBK04_26875</name>
</gene>
<dbReference type="PANTHER" id="PTHR34220">
    <property type="entry name" value="SENSOR HISTIDINE KINASE YPDA"/>
    <property type="match status" value="1"/>
</dbReference>
<organism evidence="3 4">
    <name type="scientific">Salmonirosea aquatica</name>
    <dbReference type="NCBI Taxonomy" id="2654236"/>
    <lineage>
        <taxon>Bacteria</taxon>
        <taxon>Pseudomonadati</taxon>
        <taxon>Bacteroidota</taxon>
        <taxon>Cytophagia</taxon>
        <taxon>Cytophagales</taxon>
        <taxon>Spirosomataceae</taxon>
        <taxon>Salmonirosea</taxon>
    </lineage>
</organism>
<keyword evidence="3" id="KW-0808">Transferase</keyword>
<dbReference type="GO" id="GO:0000155">
    <property type="term" value="F:phosphorelay sensor kinase activity"/>
    <property type="evidence" value="ECO:0007669"/>
    <property type="project" value="InterPro"/>
</dbReference>
<dbReference type="GO" id="GO:0016020">
    <property type="term" value="C:membrane"/>
    <property type="evidence" value="ECO:0007669"/>
    <property type="project" value="InterPro"/>
</dbReference>
<evidence type="ECO:0000313" key="4">
    <source>
        <dbReference type="Proteomes" id="UP000479293"/>
    </source>
</evidence>
<keyword evidence="1" id="KW-0812">Transmembrane</keyword>
<dbReference type="Pfam" id="PF06580">
    <property type="entry name" value="His_kinase"/>
    <property type="match status" value="1"/>
</dbReference>
<keyword evidence="4" id="KW-1185">Reference proteome</keyword>
<sequence>MQRLNDRWMRLLGVPILALLGQGMMYGYTNVPYPNDWRIPLFFVLGTIVVWETNRIGILLSRRQFPELAQTWKRVLLQLVWFVIFSTLIRIAQTVVYQLVGLWHDKDTFAFKAYFFNALVSVVGTVQIAAVFEGIYLYERWKVSYTEAQELKKASLQSQLDTLKSHINPHFLFNNLNSLSALIDSDARQAERFLDEFSSVYRYLLQQQNRNLCPLADELTFIDAYFYLLKTRYGEGISLQKDIAPDYEDHLISPLTLQMLFEQIISQNIIDAGSPLLIQLYARDQMVYVESNRQPKAVAGDTGQPGLQNIIAKYRLLSQVAVLVQQNEHIVRVGIPLIAPTPVPPSLHST</sequence>
<feature type="transmembrane region" description="Helical" evidence="1">
    <location>
        <begin position="75"/>
        <end position="93"/>
    </location>
</feature>
<feature type="transmembrane region" description="Helical" evidence="1">
    <location>
        <begin position="113"/>
        <end position="138"/>
    </location>
</feature>
<evidence type="ECO:0000256" key="1">
    <source>
        <dbReference type="SAM" id="Phobius"/>
    </source>
</evidence>
<keyword evidence="1" id="KW-1133">Transmembrane helix</keyword>
<accession>A0A7C9BG10</accession>
<dbReference type="RefSeq" id="WP_152765119.1">
    <property type="nucleotide sequence ID" value="NZ_WHLY01000002.1"/>
</dbReference>
<dbReference type="Proteomes" id="UP000479293">
    <property type="component" value="Unassembled WGS sequence"/>
</dbReference>
<keyword evidence="3" id="KW-0418">Kinase</keyword>
<proteinExistence type="predicted"/>
<protein>
    <submittedName>
        <fullName evidence="3">Histidine kinase</fullName>
    </submittedName>
</protein>
<name>A0A7C9BG10_9BACT</name>
<comment type="caution">
    <text evidence="3">The sequence shown here is derived from an EMBL/GenBank/DDBJ whole genome shotgun (WGS) entry which is preliminary data.</text>
</comment>
<dbReference type="InterPro" id="IPR010559">
    <property type="entry name" value="Sig_transdc_His_kin_internal"/>
</dbReference>
<evidence type="ECO:0000313" key="3">
    <source>
        <dbReference type="EMBL" id="MPR36856.1"/>
    </source>
</evidence>
<keyword evidence="1" id="KW-0472">Membrane</keyword>
<feature type="domain" description="Signal transduction histidine kinase internal region" evidence="2">
    <location>
        <begin position="159"/>
        <end position="235"/>
    </location>
</feature>
<dbReference type="PANTHER" id="PTHR34220:SF7">
    <property type="entry name" value="SENSOR HISTIDINE KINASE YPDA"/>
    <property type="match status" value="1"/>
</dbReference>
<dbReference type="EMBL" id="WHLY01000002">
    <property type="protein sequence ID" value="MPR36856.1"/>
    <property type="molecule type" value="Genomic_DNA"/>
</dbReference>
<feature type="transmembrane region" description="Helical" evidence="1">
    <location>
        <begin position="37"/>
        <end position="54"/>
    </location>
</feature>
<reference evidence="3 4" key="1">
    <citation type="submission" date="2019-10" db="EMBL/GenBank/DDBJ databases">
        <title>Draft Genome Sequence of Cytophagaceae sp. SJW1-29.</title>
        <authorList>
            <person name="Choi A."/>
        </authorList>
    </citation>
    <scope>NUCLEOTIDE SEQUENCE [LARGE SCALE GENOMIC DNA]</scope>
    <source>
        <strain evidence="3 4">SJW1-29</strain>
    </source>
</reference>
<dbReference type="InterPro" id="IPR050640">
    <property type="entry name" value="Bact_2-comp_sensor_kinase"/>
</dbReference>
<dbReference type="AlphaFoldDB" id="A0A7C9BG10"/>
<evidence type="ECO:0000259" key="2">
    <source>
        <dbReference type="Pfam" id="PF06580"/>
    </source>
</evidence>